<sequence length="160" mass="18775">MDLSCWTLKLKKASSDADKLKADVQRIREERDALQVAYEQVKTCVRELEVLKEREAAFKLLQKDQASQIEVFKEEWRKEETARMKWENDYKELLQTWQNVEQNLPVIVSGETSQRTQIDIPRQHIHPRPAADLYCPLCNDVFSDQETLIRHADLCEGTQS</sequence>
<proteinExistence type="predicted"/>
<protein>
    <submittedName>
        <fullName evidence="2">Uncharacterized protein</fullName>
    </submittedName>
</protein>
<reference evidence="2 3" key="1">
    <citation type="journal article" date="2017" name="Gigascience">
        <title>Draft genome of the honey bee ectoparasitic mite, Tropilaelaps mercedesae, is shaped by the parasitic life history.</title>
        <authorList>
            <person name="Dong X."/>
            <person name="Armstrong S.D."/>
            <person name="Xia D."/>
            <person name="Makepeace B.L."/>
            <person name="Darby A.C."/>
            <person name="Kadowaki T."/>
        </authorList>
    </citation>
    <scope>NUCLEOTIDE SEQUENCE [LARGE SCALE GENOMIC DNA]</scope>
    <source>
        <strain evidence="2">Wuxi-XJTLU</strain>
    </source>
</reference>
<name>A0A1V9Y1E2_9ACAR</name>
<dbReference type="Proteomes" id="UP000192247">
    <property type="component" value="Unassembled WGS sequence"/>
</dbReference>
<dbReference type="InParanoid" id="A0A1V9Y1E2"/>
<keyword evidence="3" id="KW-1185">Reference proteome</keyword>
<dbReference type="OrthoDB" id="10616187at2759"/>
<evidence type="ECO:0000313" key="3">
    <source>
        <dbReference type="Proteomes" id="UP000192247"/>
    </source>
</evidence>
<organism evidence="2 3">
    <name type="scientific">Tropilaelaps mercedesae</name>
    <dbReference type="NCBI Taxonomy" id="418985"/>
    <lineage>
        <taxon>Eukaryota</taxon>
        <taxon>Metazoa</taxon>
        <taxon>Ecdysozoa</taxon>
        <taxon>Arthropoda</taxon>
        <taxon>Chelicerata</taxon>
        <taxon>Arachnida</taxon>
        <taxon>Acari</taxon>
        <taxon>Parasitiformes</taxon>
        <taxon>Mesostigmata</taxon>
        <taxon>Gamasina</taxon>
        <taxon>Dermanyssoidea</taxon>
        <taxon>Laelapidae</taxon>
        <taxon>Tropilaelaps</taxon>
    </lineage>
</organism>
<gene>
    <name evidence="2" type="ORF">BIW11_00138</name>
</gene>
<evidence type="ECO:0000256" key="1">
    <source>
        <dbReference type="SAM" id="Coils"/>
    </source>
</evidence>
<keyword evidence="1" id="KW-0175">Coiled coil</keyword>
<feature type="coiled-coil region" evidence="1">
    <location>
        <begin position="10"/>
        <end position="37"/>
    </location>
</feature>
<dbReference type="AlphaFoldDB" id="A0A1V9Y1E2"/>
<dbReference type="EMBL" id="MNPL01001002">
    <property type="protein sequence ID" value="OQR79531.1"/>
    <property type="molecule type" value="Genomic_DNA"/>
</dbReference>
<comment type="caution">
    <text evidence="2">The sequence shown here is derived from an EMBL/GenBank/DDBJ whole genome shotgun (WGS) entry which is preliminary data.</text>
</comment>
<evidence type="ECO:0000313" key="2">
    <source>
        <dbReference type="EMBL" id="OQR79531.1"/>
    </source>
</evidence>
<accession>A0A1V9Y1E2</accession>